<comment type="caution">
    <text evidence="2">The sequence shown here is derived from an EMBL/GenBank/DDBJ whole genome shotgun (WGS) entry which is preliminary data.</text>
</comment>
<evidence type="ECO:0000313" key="3">
    <source>
        <dbReference type="Proteomes" id="UP000037175"/>
    </source>
</evidence>
<accession>A0A0L6W435</accession>
<dbReference type="Pfam" id="PF06970">
    <property type="entry name" value="RepA_N"/>
    <property type="match status" value="1"/>
</dbReference>
<evidence type="ECO:0000259" key="1">
    <source>
        <dbReference type="Pfam" id="PF06970"/>
    </source>
</evidence>
<proteinExistence type="predicted"/>
<dbReference type="PATRIC" id="fig|281456.6.peg.955"/>
<protein>
    <recommendedName>
        <fullName evidence="1">Replication initiator A N-terminal domain-containing protein</fullName>
    </recommendedName>
</protein>
<sequence length="320" mass="37319">MGDLTQDKPQPDRLMINEVDPRKRYSVEDIANARYFQLPKFLFEGEFTNLSNDARVLYALLRDRHELSIENGWVNKKGEVYLIYSRSEMAEILKCSQPTLRKVLQELKEARLIEEERVGLNRPNQIYLLQKTFEALEPQGVKNFFTPECKNFLPGVKKNFIQECKKVSPNETEYNETEFNETEINNIYYSQQQQSNNKYNIYSQEKTSSEQNNVVVVDPLPGEQSDKVKEIRDFCRQESLDLFVLLTEDAGYMAELLRMSGGDTGVIKDALLASWQYYQKNDVPNLKGLVRQAVADRRKPSPAVKQRKGRQKDKFKMLYV</sequence>
<dbReference type="Gene3D" id="1.10.10.10">
    <property type="entry name" value="Winged helix-like DNA-binding domain superfamily/Winged helix DNA-binding domain"/>
    <property type="match status" value="1"/>
</dbReference>
<reference evidence="3" key="1">
    <citation type="submission" date="2015-07" db="EMBL/GenBank/DDBJ databases">
        <title>Complete Genome of Thermincola ferriacetica strain Z-0001T.</title>
        <authorList>
            <person name="Lusk B."/>
            <person name="Badalamenti J.P."/>
            <person name="Parameswaran P."/>
            <person name="Bond D.R."/>
            <person name="Torres C.I."/>
        </authorList>
    </citation>
    <scope>NUCLEOTIDE SEQUENCE [LARGE SCALE GENOMIC DNA]</scope>
    <source>
        <strain evidence="3">Z-0001</strain>
    </source>
</reference>
<evidence type="ECO:0000313" key="2">
    <source>
        <dbReference type="EMBL" id="KNZ70342.1"/>
    </source>
</evidence>
<name>A0A0L6W435_9FIRM</name>
<dbReference type="RefSeq" id="WP_052217053.1">
    <property type="nucleotide sequence ID" value="NZ_LGTE01000004.1"/>
</dbReference>
<dbReference type="InterPro" id="IPR036390">
    <property type="entry name" value="WH_DNA-bd_sf"/>
</dbReference>
<dbReference type="SUPFAM" id="SSF46785">
    <property type="entry name" value="Winged helix' DNA-binding domain"/>
    <property type="match status" value="1"/>
</dbReference>
<dbReference type="AlphaFoldDB" id="A0A0L6W435"/>
<feature type="domain" description="Replication initiator A N-terminal" evidence="1">
    <location>
        <begin position="34"/>
        <end position="107"/>
    </location>
</feature>
<organism evidence="2 3">
    <name type="scientific">Thermincola ferriacetica</name>
    <dbReference type="NCBI Taxonomy" id="281456"/>
    <lineage>
        <taxon>Bacteria</taxon>
        <taxon>Bacillati</taxon>
        <taxon>Bacillota</taxon>
        <taxon>Clostridia</taxon>
        <taxon>Eubacteriales</taxon>
        <taxon>Thermincolaceae</taxon>
        <taxon>Thermincola</taxon>
    </lineage>
</organism>
<dbReference type="Proteomes" id="UP000037175">
    <property type="component" value="Unassembled WGS sequence"/>
</dbReference>
<dbReference type="InterPro" id="IPR011991">
    <property type="entry name" value="ArsR-like_HTH"/>
</dbReference>
<dbReference type="InterPro" id="IPR036388">
    <property type="entry name" value="WH-like_DNA-bd_sf"/>
</dbReference>
<dbReference type="InterPro" id="IPR010724">
    <property type="entry name" value="RepA_N"/>
</dbReference>
<gene>
    <name evidence="2" type="ORF">Tfer_0902</name>
</gene>
<dbReference type="EMBL" id="LGTE01000004">
    <property type="protein sequence ID" value="KNZ70342.1"/>
    <property type="molecule type" value="Genomic_DNA"/>
</dbReference>
<dbReference type="CDD" id="cd00090">
    <property type="entry name" value="HTH_ARSR"/>
    <property type="match status" value="1"/>
</dbReference>
<keyword evidence="3" id="KW-1185">Reference proteome</keyword>